<dbReference type="PANTHER" id="PTHR21089:SF1">
    <property type="entry name" value="BIFUNCTIONAL 3-DEHYDROQUINATE DEHYDRATASE_SHIKIMATE DEHYDROGENASE, CHLOROPLASTIC"/>
    <property type="match status" value="1"/>
</dbReference>
<feature type="domain" description="Shikimate dehydrogenase substrate binding N-terminal" evidence="7">
    <location>
        <begin position="13"/>
        <end position="95"/>
    </location>
</feature>
<dbReference type="SUPFAM" id="SSF51735">
    <property type="entry name" value="NAD(P)-binding Rossmann-fold domains"/>
    <property type="match status" value="1"/>
</dbReference>
<dbReference type="InterPro" id="IPR036291">
    <property type="entry name" value="NAD(P)-bd_dom_sf"/>
</dbReference>
<dbReference type="GO" id="GO:0008652">
    <property type="term" value="P:amino acid biosynthetic process"/>
    <property type="evidence" value="ECO:0007669"/>
    <property type="project" value="UniProtKB-KW"/>
</dbReference>
<dbReference type="Gene3D" id="3.40.50.720">
    <property type="entry name" value="NAD(P)-binding Rossmann-like Domain"/>
    <property type="match status" value="1"/>
</dbReference>
<dbReference type="NCBIfam" id="TIGR00507">
    <property type="entry name" value="aroE"/>
    <property type="match status" value="1"/>
</dbReference>
<sequence length="290" mass="29549">MNASTTEPDLYAVLGNPVEHSRSPRIHQMFAAQFGQAIRYERRLVAPGEFAATLAALRADGARGCNVTVPCKFDAARAAQRLSERAALAGAANTLGWDDAGALWGDNTDGIGLLRDLARLLEAPADTALHGRPVLLLGAGGAAAGVLGALIEAGAPSVAVWNRTADRADALVARHRALAQRHGCVLAAGQPRAGAALVVNATAASLGGAALPLPAGVLKAGVLAYDLMYAAAPTAFVAQARAAGARAADGLGMLVEQAAESFALWRGVRPRTAPVLAQVEAELRGDAAAH</sequence>
<dbReference type="InterPro" id="IPR022893">
    <property type="entry name" value="Shikimate_DH_fam"/>
</dbReference>
<dbReference type="EC" id="1.1.1.25" evidence="1"/>
<gene>
    <name evidence="9" type="primary">aroE_13</name>
    <name evidence="9" type="ORF">GALL_376230</name>
</gene>
<dbReference type="GO" id="GO:0005829">
    <property type="term" value="C:cytosol"/>
    <property type="evidence" value="ECO:0007669"/>
    <property type="project" value="TreeGrafter"/>
</dbReference>
<dbReference type="PANTHER" id="PTHR21089">
    <property type="entry name" value="SHIKIMATE DEHYDROGENASE"/>
    <property type="match status" value="1"/>
</dbReference>
<dbReference type="Pfam" id="PF08501">
    <property type="entry name" value="Shikimate_dh_N"/>
    <property type="match status" value="1"/>
</dbReference>
<dbReference type="GO" id="GO:0004764">
    <property type="term" value="F:shikimate 3-dehydrogenase (NADP+) activity"/>
    <property type="evidence" value="ECO:0007669"/>
    <property type="project" value="UniProtKB-EC"/>
</dbReference>
<protein>
    <recommendedName>
        <fullName evidence="1">shikimate dehydrogenase (NADP(+))</fullName>
        <ecNumber evidence="1">1.1.1.25</ecNumber>
    </recommendedName>
</protein>
<evidence type="ECO:0000256" key="5">
    <source>
        <dbReference type="ARBA" id="ARBA00023141"/>
    </source>
</evidence>
<evidence type="ECO:0000313" key="9">
    <source>
        <dbReference type="EMBL" id="OIQ80618.1"/>
    </source>
</evidence>
<evidence type="ECO:0000256" key="1">
    <source>
        <dbReference type="ARBA" id="ARBA00012962"/>
    </source>
</evidence>
<dbReference type="AlphaFoldDB" id="A0A1J5QBP4"/>
<name>A0A1J5QBP4_9ZZZZ</name>
<dbReference type="InterPro" id="IPR046346">
    <property type="entry name" value="Aminoacid_DH-like_N_sf"/>
</dbReference>
<dbReference type="EMBL" id="MLJW01001035">
    <property type="protein sequence ID" value="OIQ80618.1"/>
    <property type="molecule type" value="Genomic_DNA"/>
</dbReference>
<dbReference type="InterPro" id="IPR041121">
    <property type="entry name" value="SDH_C"/>
</dbReference>
<dbReference type="InterPro" id="IPR006151">
    <property type="entry name" value="Shikm_DH/Glu-tRNA_Rdtase"/>
</dbReference>
<keyword evidence="5" id="KW-0057">Aromatic amino acid biosynthesis</keyword>
<evidence type="ECO:0000259" key="8">
    <source>
        <dbReference type="Pfam" id="PF18317"/>
    </source>
</evidence>
<dbReference type="GO" id="GO:0009423">
    <property type="term" value="P:chorismate biosynthetic process"/>
    <property type="evidence" value="ECO:0007669"/>
    <property type="project" value="UniProtKB-UniPathway"/>
</dbReference>
<reference evidence="9" key="1">
    <citation type="submission" date="2016-10" db="EMBL/GenBank/DDBJ databases">
        <title>Sequence of Gallionella enrichment culture.</title>
        <authorList>
            <person name="Poehlein A."/>
            <person name="Muehling M."/>
            <person name="Daniel R."/>
        </authorList>
    </citation>
    <scope>NUCLEOTIDE SEQUENCE</scope>
</reference>
<proteinExistence type="inferred from homology"/>
<dbReference type="Pfam" id="PF18317">
    <property type="entry name" value="SDH_C"/>
    <property type="match status" value="1"/>
</dbReference>
<dbReference type="UniPathway" id="UPA00053">
    <property type="reaction ID" value="UER00087"/>
</dbReference>
<accession>A0A1J5QBP4</accession>
<keyword evidence="4 9" id="KW-0560">Oxidoreductase</keyword>
<dbReference type="Gene3D" id="3.40.50.10860">
    <property type="entry name" value="Leucine Dehydrogenase, chain A, domain 1"/>
    <property type="match status" value="1"/>
</dbReference>
<dbReference type="NCBIfam" id="NF001310">
    <property type="entry name" value="PRK00258.1-2"/>
    <property type="match status" value="1"/>
</dbReference>
<dbReference type="InterPro" id="IPR011342">
    <property type="entry name" value="Shikimate_DH"/>
</dbReference>
<dbReference type="Pfam" id="PF01488">
    <property type="entry name" value="Shikimate_DH"/>
    <property type="match status" value="1"/>
</dbReference>
<comment type="caution">
    <text evidence="9">The sequence shown here is derived from an EMBL/GenBank/DDBJ whole genome shotgun (WGS) entry which is preliminary data.</text>
</comment>
<evidence type="ECO:0000256" key="4">
    <source>
        <dbReference type="ARBA" id="ARBA00023002"/>
    </source>
</evidence>
<evidence type="ECO:0000259" key="7">
    <source>
        <dbReference type="Pfam" id="PF08501"/>
    </source>
</evidence>
<dbReference type="GO" id="GO:0009073">
    <property type="term" value="P:aromatic amino acid family biosynthetic process"/>
    <property type="evidence" value="ECO:0007669"/>
    <property type="project" value="UniProtKB-KW"/>
</dbReference>
<keyword evidence="3" id="KW-0521">NADP</keyword>
<feature type="domain" description="Quinate/shikimate 5-dehydrogenase/glutamyl-tRNA reductase" evidence="6">
    <location>
        <begin position="128"/>
        <end position="177"/>
    </location>
</feature>
<evidence type="ECO:0000259" key="6">
    <source>
        <dbReference type="Pfam" id="PF01488"/>
    </source>
</evidence>
<dbReference type="InterPro" id="IPR013708">
    <property type="entry name" value="Shikimate_DH-bd_N"/>
</dbReference>
<feature type="domain" description="SDH C-terminal" evidence="8">
    <location>
        <begin position="250"/>
        <end position="280"/>
    </location>
</feature>
<dbReference type="GO" id="GO:0050661">
    <property type="term" value="F:NADP binding"/>
    <property type="evidence" value="ECO:0007669"/>
    <property type="project" value="InterPro"/>
</dbReference>
<evidence type="ECO:0000256" key="2">
    <source>
        <dbReference type="ARBA" id="ARBA00022605"/>
    </source>
</evidence>
<evidence type="ECO:0000256" key="3">
    <source>
        <dbReference type="ARBA" id="ARBA00022857"/>
    </source>
</evidence>
<dbReference type="GO" id="GO:0019632">
    <property type="term" value="P:shikimate metabolic process"/>
    <property type="evidence" value="ECO:0007669"/>
    <property type="project" value="InterPro"/>
</dbReference>
<dbReference type="HAMAP" id="MF_00222">
    <property type="entry name" value="Shikimate_DH_AroE"/>
    <property type="match status" value="1"/>
</dbReference>
<organism evidence="9">
    <name type="scientific">mine drainage metagenome</name>
    <dbReference type="NCBI Taxonomy" id="410659"/>
    <lineage>
        <taxon>unclassified sequences</taxon>
        <taxon>metagenomes</taxon>
        <taxon>ecological metagenomes</taxon>
    </lineage>
</organism>
<dbReference type="SUPFAM" id="SSF53223">
    <property type="entry name" value="Aminoacid dehydrogenase-like, N-terminal domain"/>
    <property type="match status" value="1"/>
</dbReference>
<keyword evidence="2" id="KW-0028">Amino-acid biosynthesis</keyword>